<reference evidence="1 2" key="1">
    <citation type="submission" date="2018-06" db="EMBL/GenBank/DDBJ databases">
        <title>WGS assembly of Brassica rapa FPsc.</title>
        <authorList>
            <person name="Bowman J."/>
            <person name="Kohchi T."/>
            <person name="Yamato K."/>
            <person name="Jenkins J."/>
            <person name="Shu S."/>
            <person name="Ishizaki K."/>
            <person name="Yamaoka S."/>
            <person name="Nishihama R."/>
            <person name="Nakamura Y."/>
            <person name="Berger F."/>
            <person name="Adam C."/>
            <person name="Aki S."/>
            <person name="Althoff F."/>
            <person name="Araki T."/>
            <person name="Arteaga-Vazquez M."/>
            <person name="Balasubrmanian S."/>
            <person name="Bauer D."/>
            <person name="Boehm C."/>
            <person name="Briginshaw L."/>
            <person name="Caballero-Perez J."/>
            <person name="Catarino B."/>
            <person name="Chen F."/>
            <person name="Chiyoda S."/>
            <person name="Chovatia M."/>
            <person name="Davies K."/>
            <person name="Delmans M."/>
            <person name="Demura T."/>
            <person name="Dierschke T."/>
            <person name="Dolan L."/>
            <person name="Dorantes-Acosta A."/>
            <person name="Eklund D."/>
            <person name="Florent S."/>
            <person name="Flores-Sandoval E."/>
            <person name="Fujiyama A."/>
            <person name="Fukuzawa H."/>
            <person name="Galik B."/>
            <person name="Grimanelli D."/>
            <person name="Grimwood J."/>
            <person name="Grossniklaus U."/>
            <person name="Hamada T."/>
            <person name="Haseloff J."/>
            <person name="Hetherington A."/>
            <person name="Higo A."/>
            <person name="Hirakawa Y."/>
            <person name="Hundley H."/>
            <person name="Ikeda Y."/>
            <person name="Inoue K."/>
            <person name="Inoue S."/>
            <person name="Ishida S."/>
            <person name="Jia Q."/>
            <person name="Kakita M."/>
            <person name="Kanazawa T."/>
            <person name="Kawai Y."/>
            <person name="Kawashima T."/>
            <person name="Kennedy M."/>
            <person name="Kinose K."/>
            <person name="Kinoshita T."/>
            <person name="Kohara Y."/>
            <person name="Koide E."/>
            <person name="Komatsu K."/>
            <person name="Kopischke S."/>
            <person name="Kubo M."/>
            <person name="Kyozuka J."/>
            <person name="Lagercrantz U."/>
            <person name="Lin S."/>
            <person name="Lindquist E."/>
            <person name="Lipzen A."/>
            <person name="Lu C."/>
            <person name="Luna E."/>
            <person name="Martienssen R."/>
            <person name="Minamino N."/>
            <person name="Mizutani M."/>
            <person name="Mizutani M."/>
            <person name="Mochizuki N."/>
            <person name="Monte I."/>
            <person name="Mosher R."/>
            <person name="Nagasaki H."/>
            <person name="Nakagami H."/>
            <person name="Naramoto S."/>
            <person name="Nishitani K."/>
            <person name="Ohtani M."/>
            <person name="Okamoto T."/>
            <person name="Okumura M."/>
            <person name="Phillips J."/>
            <person name="Pollak B."/>
            <person name="Reinders A."/>
            <person name="Roevekamp M."/>
            <person name="Sano R."/>
            <person name="Sawa S."/>
            <person name="Schmid M."/>
            <person name="Shirakawa M."/>
            <person name="Solano R."/>
            <person name="Spunde A."/>
            <person name="Suetsugu N."/>
            <person name="Sugano S."/>
            <person name="Sugiyama A."/>
            <person name="Sun R."/>
            <person name="Suzuki Y."/>
            <person name="Takenaka M."/>
            <person name="Takezawa D."/>
            <person name="Tomogane H."/>
            <person name="Tsuzuki M."/>
            <person name="Ueda T."/>
            <person name="Umeda M."/>
            <person name="Ward J."/>
            <person name="Watanabe Y."/>
            <person name="Yazaki K."/>
            <person name="Yokoyama R."/>
            <person name="Yoshitake Y."/>
            <person name="Yotsui I."/>
            <person name="Zachgo S."/>
            <person name="Schmutz J."/>
        </authorList>
    </citation>
    <scope>NUCLEOTIDE SEQUENCE [LARGE SCALE GENOMIC DNA]</scope>
    <source>
        <strain evidence="2">cv. B-3</strain>
    </source>
</reference>
<dbReference type="EMBL" id="CM010634">
    <property type="protein sequence ID" value="RID52791.1"/>
    <property type="molecule type" value="Genomic_DNA"/>
</dbReference>
<accession>A0A397YHE1</accession>
<organism evidence="1 2">
    <name type="scientific">Brassica campestris</name>
    <name type="common">Field mustard</name>
    <dbReference type="NCBI Taxonomy" id="3711"/>
    <lineage>
        <taxon>Eukaryota</taxon>
        <taxon>Viridiplantae</taxon>
        <taxon>Streptophyta</taxon>
        <taxon>Embryophyta</taxon>
        <taxon>Tracheophyta</taxon>
        <taxon>Spermatophyta</taxon>
        <taxon>Magnoliopsida</taxon>
        <taxon>eudicotyledons</taxon>
        <taxon>Gunneridae</taxon>
        <taxon>Pentapetalae</taxon>
        <taxon>rosids</taxon>
        <taxon>malvids</taxon>
        <taxon>Brassicales</taxon>
        <taxon>Brassicaceae</taxon>
        <taxon>Brassiceae</taxon>
        <taxon>Brassica</taxon>
    </lineage>
</organism>
<protein>
    <submittedName>
        <fullName evidence="1">Uncharacterized protein</fullName>
    </submittedName>
</protein>
<sequence>MILTFSFKTQRRRCLSSMSSSFSAMQPVHRLRWIFNLNEL</sequence>
<evidence type="ECO:0000313" key="1">
    <source>
        <dbReference type="EMBL" id="RID52791.1"/>
    </source>
</evidence>
<gene>
    <name evidence="1" type="ORF">BRARA_G00230</name>
</gene>
<dbReference type="AlphaFoldDB" id="A0A397YHE1"/>
<proteinExistence type="predicted"/>
<name>A0A397YHE1_BRACM</name>
<evidence type="ECO:0000313" key="2">
    <source>
        <dbReference type="Proteomes" id="UP000264353"/>
    </source>
</evidence>
<dbReference type="Proteomes" id="UP000264353">
    <property type="component" value="Chromosome A7"/>
</dbReference>